<evidence type="ECO:0000256" key="14">
    <source>
        <dbReference type="SAM" id="MobiDB-lite"/>
    </source>
</evidence>
<feature type="region of interest" description="Disordered" evidence="14">
    <location>
        <begin position="1"/>
        <end position="23"/>
    </location>
</feature>
<dbReference type="GO" id="GO:0004571">
    <property type="term" value="F:mannosyl-oligosaccharide 1,2-alpha-mannosidase activity"/>
    <property type="evidence" value="ECO:0007669"/>
    <property type="project" value="UniProtKB-EC"/>
</dbReference>
<keyword evidence="4 11" id="KW-0479">Metal-binding</keyword>
<reference evidence="16" key="1">
    <citation type="submission" date="2022-07" db="EMBL/GenBank/DDBJ databases">
        <title>Phylogenomic reconstructions and comparative analyses of Kickxellomycotina fungi.</title>
        <authorList>
            <person name="Reynolds N.K."/>
            <person name="Stajich J.E."/>
            <person name="Barry K."/>
            <person name="Grigoriev I.V."/>
            <person name="Crous P."/>
            <person name="Smith M.E."/>
        </authorList>
    </citation>
    <scope>NUCLEOTIDE SEQUENCE</scope>
    <source>
        <strain evidence="16">NBRC 100468</strain>
    </source>
</reference>
<feature type="transmembrane region" description="Helical" evidence="15">
    <location>
        <begin position="41"/>
        <end position="64"/>
    </location>
</feature>
<dbReference type="EC" id="3.2.1.-" evidence="13"/>
<evidence type="ECO:0000256" key="8">
    <source>
        <dbReference type="ARBA" id="ARBA00047669"/>
    </source>
</evidence>
<dbReference type="Gene3D" id="1.50.10.10">
    <property type="match status" value="1"/>
</dbReference>
<comment type="pathway">
    <text evidence="2">Protein modification; protein glycosylation.</text>
</comment>
<dbReference type="OrthoDB" id="8118055at2759"/>
<feature type="compositionally biased region" description="Polar residues" evidence="14">
    <location>
        <begin position="1"/>
        <end position="12"/>
    </location>
</feature>
<keyword evidence="13" id="KW-0326">Glycosidase</keyword>
<dbReference type="InterPro" id="IPR012341">
    <property type="entry name" value="6hp_glycosidase-like_sf"/>
</dbReference>
<dbReference type="PRINTS" id="PR00747">
    <property type="entry name" value="GLYHDRLASE47"/>
</dbReference>
<dbReference type="InterPro" id="IPR050749">
    <property type="entry name" value="Glycosyl_Hydrolase_47"/>
</dbReference>
<dbReference type="PANTHER" id="PTHR11742:SF55">
    <property type="entry name" value="ENDOPLASMIC RETICULUM MANNOSYL-OLIGOSACCHARIDE 1,2-ALPHA-MANNOSIDASE"/>
    <property type="match status" value="1"/>
</dbReference>
<keyword evidence="17" id="KW-1185">Reference proteome</keyword>
<dbReference type="AlphaFoldDB" id="A0A9W7ZKC8"/>
<evidence type="ECO:0000256" key="13">
    <source>
        <dbReference type="RuleBase" id="RU361193"/>
    </source>
</evidence>
<evidence type="ECO:0000256" key="7">
    <source>
        <dbReference type="ARBA" id="ARBA00023157"/>
    </source>
</evidence>
<dbReference type="SUPFAM" id="SSF48225">
    <property type="entry name" value="Seven-hairpin glycosidases"/>
    <property type="match status" value="1"/>
</dbReference>
<comment type="cofactor">
    <cofactor evidence="1 11">
        <name>Ca(2+)</name>
        <dbReference type="ChEBI" id="CHEBI:29108"/>
    </cofactor>
</comment>
<comment type="similarity">
    <text evidence="3 13">Belongs to the glycosyl hydrolase 47 family.</text>
</comment>
<name>A0A9W7ZKC8_9FUNG</name>
<gene>
    <name evidence="16" type="ORF">H4219_006005</name>
</gene>
<feature type="disulfide bond" evidence="12">
    <location>
        <begin position="363"/>
        <end position="392"/>
    </location>
</feature>
<keyword evidence="15" id="KW-1133">Transmembrane helix</keyword>
<comment type="catalytic activity">
    <reaction evidence="9">
        <text>N(4)-(alpha-D-Man-(1-&gt;2)-alpha-D-Man-(1-&gt;2)-alpha-D-Man-(1-&gt;3)-[alpha-D-Man-(1-&gt;2)-alpha-D-Man-(1-&gt;3)-[alpha-D-Man-(1-&gt;2)-alpha-D-Man-(1-&gt;6)]-alpha-D-Man-(1-&gt;6)]-beta-D-Man-(1-&gt;4)-beta-D-GlcNAc-(1-&gt;4)-beta-D-GlcNAc)-L-asparaginyl-[protein] (N-glucan mannose isomer 9A1,2,3B1,2,3) + 4 H2O = N(4)-(alpha-D-Man-(1-&gt;3)-[alpha-D-Man-(1-&gt;3)-[alpha-D-Man-(1-&gt;6)]-alpha-D-Man-(1-&gt;6)]-beta-D-Man-(1-&gt;4)-beta-D-GlcNAc-(1-&gt;4)-beta-D-GlcNAc)-L-asparaginyl-[protein] (N-glucan mannose isomer 5A1,2) + 4 beta-D-mannose</text>
        <dbReference type="Rhea" id="RHEA:56008"/>
        <dbReference type="Rhea" id="RHEA-COMP:14356"/>
        <dbReference type="Rhea" id="RHEA-COMP:14367"/>
        <dbReference type="ChEBI" id="CHEBI:15377"/>
        <dbReference type="ChEBI" id="CHEBI:28563"/>
        <dbReference type="ChEBI" id="CHEBI:59087"/>
        <dbReference type="ChEBI" id="CHEBI:139493"/>
        <dbReference type="EC" id="3.2.1.113"/>
    </reaction>
</comment>
<organism evidence="16 17">
    <name type="scientific">Mycoemilia scoparia</name>
    <dbReference type="NCBI Taxonomy" id="417184"/>
    <lineage>
        <taxon>Eukaryota</taxon>
        <taxon>Fungi</taxon>
        <taxon>Fungi incertae sedis</taxon>
        <taxon>Zoopagomycota</taxon>
        <taxon>Kickxellomycotina</taxon>
        <taxon>Kickxellomycetes</taxon>
        <taxon>Kickxellales</taxon>
        <taxon>Kickxellaceae</taxon>
        <taxon>Mycoemilia</taxon>
    </lineage>
</organism>
<evidence type="ECO:0000256" key="1">
    <source>
        <dbReference type="ARBA" id="ARBA00001913"/>
    </source>
</evidence>
<dbReference type="GO" id="GO:0005509">
    <property type="term" value="F:calcium ion binding"/>
    <property type="evidence" value="ECO:0007669"/>
    <property type="project" value="InterPro"/>
</dbReference>
<dbReference type="GO" id="GO:0036503">
    <property type="term" value="P:ERAD pathway"/>
    <property type="evidence" value="ECO:0007669"/>
    <property type="project" value="UniProtKB-ARBA"/>
</dbReference>
<proteinExistence type="inferred from homology"/>
<evidence type="ECO:0000256" key="9">
    <source>
        <dbReference type="ARBA" id="ARBA00048605"/>
    </source>
</evidence>
<dbReference type="InterPro" id="IPR001382">
    <property type="entry name" value="Glyco_hydro_47"/>
</dbReference>
<accession>A0A9W7ZKC8</accession>
<keyword evidence="15" id="KW-0812">Transmembrane</keyword>
<dbReference type="Pfam" id="PF01532">
    <property type="entry name" value="Glyco_hydro_47"/>
    <property type="match status" value="1"/>
</dbReference>
<dbReference type="GO" id="GO:0005975">
    <property type="term" value="P:carbohydrate metabolic process"/>
    <property type="evidence" value="ECO:0007669"/>
    <property type="project" value="InterPro"/>
</dbReference>
<dbReference type="InterPro" id="IPR036026">
    <property type="entry name" value="Seven-hairpin_glycosidases"/>
</dbReference>
<dbReference type="PANTHER" id="PTHR11742">
    <property type="entry name" value="MANNOSYL-OLIGOSACCHARIDE ALPHA-1,2-MANNOSIDASE-RELATED"/>
    <property type="match status" value="1"/>
</dbReference>
<dbReference type="GO" id="GO:0016020">
    <property type="term" value="C:membrane"/>
    <property type="evidence" value="ECO:0007669"/>
    <property type="project" value="InterPro"/>
</dbReference>
<evidence type="ECO:0000256" key="2">
    <source>
        <dbReference type="ARBA" id="ARBA00004922"/>
    </source>
</evidence>
<evidence type="ECO:0000256" key="6">
    <source>
        <dbReference type="ARBA" id="ARBA00022837"/>
    </source>
</evidence>
<feature type="active site" evidence="10">
    <location>
        <position position="451"/>
    </location>
</feature>
<evidence type="ECO:0000256" key="10">
    <source>
        <dbReference type="PIRSR" id="PIRSR601382-1"/>
    </source>
</evidence>
<evidence type="ECO:0000256" key="15">
    <source>
        <dbReference type="SAM" id="Phobius"/>
    </source>
</evidence>
<keyword evidence="5 13" id="KW-0378">Hydrolase</keyword>
<evidence type="ECO:0000256" key="3">
    <source>
        <dbReference type="ARBA" id="ARBA00007658"/>
    </source>
</evidence>
<evidence type="ECO:0000256" key="11">
    <source>
        <dbReference type="PIRSR" id="PIRSR601382-2"/>
    </source>
</evidence>
<dbReference type="GO" id="GO:0005783">
    <property type="term" value="C:endoplasmic reticulum"/>
    <property type="evidence" value="ECO:0007669"/>
    <property type="project" value="TreeGrafter"/>
</dbReference>
<evidence type="ECO:0000256" key="4">
    <source>
        <dbReference type="ARBA" id="ARBA00022723"/>
    </source>
</evidence>
<dbReference type="Proteomes" id="UP001150538">
    <property type="component" value="Unassembled WGS sequence"/>
</dbReference>
<keyword evidence="15" id="KW-0472">Membrane</keyword>
<keyword evidence="6 11" id="KW-0106">Calcium</keyword>
<feature type="active site" description="Proton donor" evidence="10">
    <location>
        <position position="406"/>
    </location>
</feature>
<evidence type="ECO:0000313" key="17">
    <source>
        <dbReference type="Proteomes" id="UP001150538"/>
    </source>
</evidence>
<evidence type="ECO:0000313" key="16">
    <source>
        <dbReference type="EMBL" id="KAJ1911220.1"/>
    </source>
</evidence>
<feature type="active site" description="Proton donor" evidence="10">
    <location>
        <position position="164"/>
    </location>
</feature>
<keyword evidence="7 12" id="KW-1015">Disulfide bond</keyword>
<comment type="catalytic activity">
    <reaction evidence="8">
        <text>N(4)-(alpha-D-Man-(1-&gt;2)-alpha-D-Man-(1-&gt;2)-alpha-D-Man-(1-&gt;3)-[alpha-D-Man-(1-&gt;3)-[alpha-D-Man-(1-&gt;2)-alpha-D-Man-(1-&gt;6)]-alpha-D-Man-(1-&gt;6)]-beta-D-Man-(1-&gt;4)-beta-D-GlcNAc-(1-&gt;4)-beta-D-GlcNAc)-L-asparaginyl-[protein] (N-glucan mannose isomer 8A1,2,3B1,3) + 3 H2O = N(4)-(alpha-D-Man-(1-&gt;3)-[alpha-D-Man-(1-&gt;3)-[alpha-D-Man-(1-&gt;6)]-alpha-D-Man-(1-&gt;6)]-beta-D-Man-(1-&gt;4)-beta-D-GlcNAc-(1-&gt;4)-beta-D-GlcNAc)-L-asparaginyl-[protein] (N-glucan mannose isomer 5A1,2) + 3 beta-D-mannose</text>
        <dbReference type="Rhea" id="RHEA:56028"/>
        <dbReference type="Rhea" id="RHEA-COMP:14358"/>
        <dbReference type="Rhea" id="RHEA-COMP:14367"/>
        <dbReference type="ChEBI" id="CHEBI:15377"/>
        <dbReference type="ChEBI" id="CHEBI:28563"/>
        <dbReference type="ChEBI" id="CHEBI:59087"/>
        <dbReference type="ChEBI" id="CHEBI:60628"/>
        <dbReference type="EC" id="3.2.1.113"/>
    </reaction>
</comment>
<protein>
    <recommendedName>
        <fullName evidence="13">alpha-1,2-Mannosidase</fullName>
        <ecNumber evidence="13">3.2.1.-</ecNumber>
    </recommendedName>
</protein>
<feature type="active site" evidence="10">
    <location>
        <position position="292"/>
    </location>
</feature>
<feature type="binding site" evidence="11">
    <location>
        <position position="539"/>
    </location>
    <ligand>
        <name>Ca(2+)</name>
        <dbReference type="ChEBI" id="CHEBI:29108"/>
    </ligand>
</feature>
<dbReference type="EMBL" id="JANBPU010000473">
    <property type="protein sequence ID" value="KAJ1911220.1"/>
    <property type="molecule type" value="Genomic_DNA"/>
</dbReference>
<sequence>MYRQVSQDTESTPRPGDDDMFNDHTSIEKQKYHHGWTKKRIAKYVSAAFVSILALYVAFTLIVVQPGSYFNKTDKLNSGRREAVRNAMKYAWDGYRQYAFDSDELLPLSGGGSNEWGGWKLTLLDSLDTLYIMELHDEFDEAKKQVADIDFTKSQSGPYTSFFEMTIRAVAGLLSAYEMSGDKLLLEKAQSVADVLFTAFDPKTQLPHRFFDVNNRVVNPSSPATIADAGSCILEYAKLSQFTGNSTYFEKAKYVYDYIINAKTTIPGLYPSKLNASTGALYGPISFGAYADSFYEYMVKYYLLNDRKDDQYVAAYNRSIESMKTHMVGQSKVDSSLSYVGAMYYNDNSGQYVLDGEYQHLTCFVPGMLALGHKTLNRPQDLELAKKLMKTCYTMYSSTRTGLAAESIWFAPVSENKTAKAIAEEYALSLNDYDAKHGFFRFYNSYVLRPEVVESLMLLYRITGDPIYQEWGWNIFSAIEEYTKTSIGYATYKDVMDKNAAKNWVDQMSSFFLAETLKYLYLLFSPNDVISLDEYVFNTEAHPFRIIK</sequence>
<evidence type="ECO:0000256" key="12">
    <source>
        <dbReference type="PIRSR" id="PIRSR601382-3"/>
    </source>
</evidence>
<comment type="caution">
    <text evidence="16">The sequence shown here is derived from an EMBL/GenBank/DDBJ whole genome shotgun (WGS) entry which is preliminary data.</text>
</comment>
<evidence type="ECO:0000256" key="5">
    <source>
        <dbReference type="ARBA" id="ARBA00022801"/>
    </source>
</evidence>